<sequence>MKSSNSSKRHRKKKPIASTPVHHQSIPIKTVPNPIKSRPLQYKTLEIEVEKDVPHKIVLEFSSSQPNIWSIMPIQDNILYKQFKLKLTLRLQDFSNIQCLVLLRMVSTLTISYWIYNGKKVQRQGQYVVPVVFEQDRSNSPADSKLRQTDFVLAGAMKQEGGVVAKKCHDISNSPVIQS</sequence>
<evidence type="ECO:0000313" key="3">
    <source>
        <dbReference type="Proteomes" id="UP000614601"/>
    </source>
</evidence>
<keyword evidence="3" id="KW-1185">Reference proteome</keyword>
<gene>
    <name evidence="2" type="ORF">BOKJ2_LOCUS11744</name>
</gene>
<dbReference type="EMBL" id="CAJFDH010000005">
    <property type="protein sequence ID" value="CAD5225771.1"/>
    <property type="molecule type" value="Genomic_DNA"/>
</dbReference>
<dbReference type="AlphaFoldDB" id="A0A811LDX4"/>
<reference evidence="2" key="1">
    <citation type="submission" date="2020-09" db="EMBL/GenBank/DDBJ databases">
        <authorList>
            <person name="Kikuchi T."/>
        </authorList>
    </citation>
    <scope>NUCLEOTIDE SEQUENCE</scope>
    <source>
        <strain evidence="2">SH1</strain>
    </source>
</reference>
<organism evidence="2 3">
    <name type="scientific">Bursaphelenchus okinawaensis</name>
    <dbReference type="NCBI Taxonomy" id="465554"/>
    <lineage>
        <taxon>Eukaryota</taxon>
        <taxon>Metazoa</taxon>
        <taxon>Ecdysozoa</taxon>
        <taxon>Nematoda</taxon>
        <taxon>Chromadorea</taxon>
        <taxon>Rhabditida</taxon>
        <taxon>Tylenchina</taxon>
        <taxon>Tylenchomorpha</taxon>
        <taxon>Aphelenchoidea</taxon>
        <taxon>Aphelenchoididae</taxon>
        <taxon>Bursaphelenchus</taxon>
    </lineage>
</organism>
<evidence type="ECO:0000256" key="1">
    <source>
        <dbReference type="SAM" id="MobiDB-lite"/>
    </source>
</evidence>
<protein>
    <submittedName>
        <fullName evidence="2">Uncharacterized protein</fullName>
    </submittedName>
</protein>
<dbReference type="Proteomes" id="UP000614601">
    <property type="component" value="Unassembled WGS sequence"/>
</dbReference>
<name>A0A811LDX4_9BILA</name>
<evidence type="ECO:0000313" key="2">
    <source>
        <dbReference type="EMBL" id="CAD5225771.1"/>
    </source>
</evidence>
<dbReference type="EMBL" id="CAJFCW020000005">
    <property type="protein sequence ID" value="CAG9121285.1"/>
    <property type="molecule type" value="Genomic_DNA"/>
</dbReference>
<comment type="caution">
    <text evidence="2">The sequence shown here is derived from an EMBL/GenBank/DDBJ whole genome shotgun (WGS) entry which is preliminary data.</text>
</comment>
<feature type="region of interest" description="Disordered" evidence="1">
    <location>
        <begin position="1"/>
        <end position="23"/>
    </location>
</feature>
<dbReference type="Proteomes" id="UP000783686">
    <property type="component" value="Unassembled WGS sequence"/>
</dbReference>
<accession>A0A811LDX4</accession>
<proteinExistence type="predicted"/>